<dbReference type="KEGG" id="mon:G8E03_12850"/>
<dbReference type="PROSITE" id="PS51318">
    <property type="entry name" value="TAT"/>
    <property type="match status" value="1"/>
</dbReference>
<name>A0A6G7VNI4_9RHOB</name>
<dbReference type="Gene3D" id="3.40.50.2300">
    <property type="match status" value="2"/>
</dbReference>
<evidence type="ECO:0000259" key="4">
    <source>
        <dbReference type="Pfam" id="PF13458"/>
    </source>
</evidence>
<evidence type="ECO:0000313" key="6">
    <source>
        <dbReference type="Proteomes" id="UP000500791"/>
    </source>
</evidence>
<dbReference type="Proteomes" id="UP000500791">
    <property type="component" value="Chromosome"/>
</dbReference>
<comment type="similarity">
    <text evidence="1">Belongs to the leucine-binding protein family.</text>
</comment>
<dbReference type="Pfam" id="PF13458">
    <property type="entry name" value="Peripla_BP_6"/>
    <property type="match status" value="1"/>
</dbReference>
<feature type="domain" description="Leucine-binding protein" evidence="4">
    <location>
        <begin position="46"/>
        <end position="377"/>
    </location>
</feature>
<dbReference type="InterPro" id="IPR006311">
    <property type="entry name" value="TAT_signal"/>
</dbReference>
<evidence type="ECO:0000256" key="1">
    <source>
        <dbReference type="ARBA" id="ARBA00010062"/>
    </source>
</evidence>
<evidence type="ECO:0000256" key="3">
    <source>
        <dbReference type="ARBA" id="ARBA00022970"/>
    </source>
</evidence>
<reference evidence="5 6" key="1">
    <citation type="submission" date="2020-03" db="EMBL/GenBank/DDBJ databases">
        <title>Complete genome sequence of Monaibacterium sp. ALG8 with diverse plasmids.</title>
        <authorList>
            <person name="Sun C."/>
        </authorList>
    </citation>
    <scope>NUCLEOTIDE SEQUENCE [LARGE SCALE GENOMIC DNA]</scope>
    <source>
        <strain evidence="5 6">ALG8</strain>
    </source>
</reference>
<sequence length="431" mass="46357">MTNYKKSGWHFNTGGISRRAVLAGSATGMAAAALGIRPAMPQSSDPVKIGFVFPFTGRLASYGESAGPGVDLAMKMINESGGIQSLGGAPIEVFRGDDQGDAKLASSEIERLVAREKISGLIGVFSSTEAVSIGTMADQYEIPFLSPAWTTAKAFTIGSTYSRTFNLTGESFATGGVSMLKYLNDEKGMNAKKVGLIYDGSEYGRGVADLIKENLEGSEYTVVQDLPYTAPITDFVPQVLRLRDSGCEVLMAAQYYQETVLLLRAMDSLDFRVPFVGCASGFSDARLPGSLGSAIAERTLGAPVFGPVAVSDLVPYEPLQAFLDRARAEGYTFGSDGLDVNWFVLGAQALFIYKAVLEAAASRDGKDINDTLLSIQIPRGSDELIVPFYDPELSWEETGRPLNQVVPYIQWQDTEMKMVYPPDIAAAEVKL</sequence>
<evidence type="ECO:0000313" key="5">
    <source>
        <dbReference type="EMBL" id="QIK41564.1"/>
    </source>
</evidence>
<dbReference type="SUPFAM" id="SSF53822">
    <property type="entry name" value="Periplasmic binding protein-like I"/>
    <property type="match status" value="1"/>
</dbReference>
<dbReference type="PANTHER" id="PTHR30483">
    <property type="entry name" value="LEUCINE-SPECIFIC-BINDING PROTEIN"/>
    <property type="match status" value="1"/>
</dbReference>
<dbReference type="InterPro" id="IPR028081">
    <property type="entry name" value="Leu-bd"/>
</dbReference>
<dbReference type="AlphaFoldDB" id="A0A6G7VNI4"/>
<dbReference type="GO" id="GO:0006865">
    <property type="term" value="P:amino acid transport"/>
    <property type="evidence" value="ECO:0007669"/>
    <property type="project" value="UniProtKB-KW"/>
</dbReference>
<dbReference type="EMBL" id="CP049811">
    <property type="protein sequence ID" value="QIK41564.1"/>
    <property type="molecule type" value="Genomic_DNA"/>
</dbReference>
<keyword evidence="3" id="KW-0029">Amino-acid transport</keyword>
<dbReference type="CDD" id="cd06340">
    <property type="entry name" value="PBP1_ABC_ligand_binding-like"/>
    <property type="match status" value="1"/>
</dbReference>
<proteinExistence type="inferred from homology"/>
<keyword evidence="6" id="KW-1185">Reference proteome</keyword>
<gene>
    <name evidence="5" type="ORF">G8E03_12850</name>
</gene>
<keyword evidence="2" id="KW-0732">Signal</keyword>
<dbReference type="InterPro" id="IPR028082">
    <property type="entry name" value="Peripla_BP_I"/>
</dbReference>
<organism evidence="5 6">
    <name type="scientific">Pontivivens nitratireducens</name>
    <dbReference type="NCBI Taxonomy" id="2758038"/>
    <lineage>
        <taxon>Bacteria</taxon>
        <taxon>Pseudomonadati</taxon>
        <taxon>Pseudomonadota</taxon>
        <taxon>Alphaproteobacteria</taxon>
        <taxon>Rhodobacterales</taxon>
        <taxon>Paracoccaceae</taxon>
        <taxon>Pontivivens</taxon>
    </lineage>
</organism>
<keyword evidence="3" id="KW-0813">Transport</keyword>
<accession>A0A6G7VNI4</accession>
<protein>
    <submittedName>
        <fullName evidence="5">ABC transporter substrate-binding protein</fullName>
    </submittedName>
</protein>
<evidence type="ECO:0000256" key="2">
    <source>
        <dbReference type="ARBA" id="ARBA00022729"/>
    </source>
</evidence>
<dbReference type="RefSeq" id="WP_166192590.1">
    <property type="nucleotide sequence ID" value="NZ_CP049811.1"/>
</dbReference>
<dbReference type="InterPro" id="IPR051010">
    <property type="entry name" value="BCAA_transport"/>
</dbReference>